<accession>A0ABT7KH91</accession>
<comment type="caution">
    <text evidence="2">The sequence shown here is derived from an EMBL/GenBank/DDBJ whole genome shotgun (WGS) entry which is preliminary data.</text>
</comment>
<reference evidence="2" key="1">
    <citation type="submission" date="2023-06" db="EMBL/GenBank/DDBJ databases">
        <title>Phylogenetic Diversity of Rhizobium strains.</title>
        <authorList>
            <person name="Moura F.T."/>
            <person name="Helene L.C.F."/>
            <person name="Hungria M."/>
        </authorList>
    </citation>
    <scope>NUCLEOTIDE SEQUENCE</scope>
    <source>
        <strain evidence="2">CCGE524</strain>
    </source>
</reference>
<feature type="chain" id="PRO_5046705387" description="SH3 domain-containing protein" evidence="1">
    <location>
        <begin position="22"/>
        <end position="133"/>
    </location>
</feature>
<evidence type="ECO:0000313" key="3">
    <source>
        <dbReference type="Proteomes" id="UP001172630"/>
    </source>
</evidence>
<dbReference type="EMBL" id="JARFYN010000020">
    <property type="protein sequence ID" value="MDL2407328.1"/>
    <property type="molecule type" value="Genomic_DNA"/>
</dbReference>
<evidence type="ECO:0000313" key="2">
    <source>
        <dbReference type="EMBL" id="MDL2407328.1"/>
    </source>
</evidence>
<feature type="signal peptide" evidence="1">
    <location>
        <begin position="1"/>
        <end position="21"/>
    </location>
</feature>
<protein>
    <recommendedName>
        <fullName evidence="4">SH3 domain-containing protein</fullName>
    </recommendedName>
</protein>
<evidence type="ECO:0000256" key="1">
    <source>
        <dbReference type="SAM" id="SignalP"/>
    </source>
</evidence>
<proteinExistence type="predicted"/>
<dbReference type="Proteomes" id="UP001172630">
    <property type="component" value="Unassembled WGS sequence"/>
</dbReference>
<evidence type="ECO:0008006" key="4">
    <source>
        <dbReference type="Google" id="ProtNLM"/>
    </source>
</evidence>
<keyword evidence="1" id="KW-0732">Signal</keyword>
<sequence>MIRTLLVAAVVVAGGVSIAHAEGAIVCGFVSKKNGASIGYNLAVEPGNARAVEIAFYKDNDEIRHLSGGQPYWYISKSPNGGRNYTMAPIPATLYRSHPDRLSASACNLASLIAGTQVSSWTTGRFRDRMASA</sequence>
<name>A0ABT7KH91_9HYPH</name>
<organism evidence="2 3">
    <name type="scientific">Rhizobium calliandrae</name>
    <dbReference type="NCBI Taxonomy" id="1312182"/>
    <lineage>
        <taxon>Bacteria</taxon>
        <taxon>Pseudomonadati</taxon>
        <taxon>Pseudomonadota</taxon>
        <taxon>Alphaproteobacteria</taxon>
        <taxon>Hyphomicrobiales</taxon>
        <taxon>Rhizobiaceae</taxon>
        <taxon>Rhizobium/Agrobacterium group</taxon>
        <taxon>Rhizobium</taxon>
    </lineage>
</organism>
<dbReference type="RefSeq" id="WP_285880581.1">
    <property type="nucleotide sequence ID" value="NZ_JARFYN010000020.1"/>
</dbReference>
<gene>
    <name evidence="2" type="ORF">PY650_16980</name>
</gene>
<keyword evidence="3" id="KW-1185">Reference proteome</keyword>